<reference evidence="1" key="1">
    <citation type="submission" date="2024-07" db="EMBL/GenBank/DDBJ databases">
        <title>Metagenome and Metagenome-Assembled Genomes of Archaea from a hot spring from the geothermal field of Los Azufres, Mexico.</title>
        <authorList>
            <person name="Marin-Paredes R."/>
            <person name="Martinez-Romero E."/>
            <person name="Servin-Garciduenas L.E."/>
        </authorList>
    </citation>
    <scope>NUCLEOTIDE SEQUENCE</scope>
</reference>
<protein>
    <submittedName>
        <fullName evidence="1">ROK family protein</fullName>
    </submittedName>
</protein>
<dbReference type="EMBL" id="JZWT02000001">
    <property type="protein sequence ID" value="MFB6489685.1"/>
    <property type="molecule type" value="Genomic_DNA"/>
</dbReference>
<gene>
    <name evidence="1" type="ORF">TU35_000300</name>
</gene>
<sequence>MILAIDVGATWTRVELIDESGRIARREKFRTDISPVETAARLAEGWPFDAVGVGSIGPIDIRRGWAAAAPNAPSHSFPLVDPLRRFGKPIYVANDTVAAAWGEYVFGGWGVDNLAYLTISTGVGVGAVVNGCLLIGKAGNAHELGHMPLKFDADFKCGCGGAGHWEAFVGGANIPRYFKAFAEARGLKAPEVKSAEDVFKLYREGDKVAALFVEQWISVNAAGMAAISVAYDPEVLVVGGSIALSHWDLIEAAADSAKRYLPGGVDPPAVVKAKFGDDEVAVGAAALAVKPPESLKKFGYPR</sequence>
<evidence type="ECO:0000313" key="1">
    <source>
        <dbReference type="EMBL" id="MFB6489685.1"/>
    </source>
</evidence>
<comment type="caution">
    <text evidence="1">The sequence shown here is derived from an EMBL/GenBank/DDBJ whole genome shotgun (WGS) entry which is preliminary data.</text>
</comment>
<dbReference type="Proteomes" id="UP000033636">
    <property type="component" value="Unassembled WGS sequence"/>
</dbReference>
<name>A0ACC6UZ86_9CREN</name>
<evidence type="ECO:0000313" key="2">
    <source>
        <dbReference type="Proteomes" id="UP000033636"/>
    </source>
</evidence>
<accession>A0ACC6UZ86</accession>
<organism evidence="1 2">
    <name type="scientific">Thermoproteus sp. AZ2</name>
    <dbReference type="NCBI Taxonomy" id="1609232"/>
    <lineage>
        <taxon>Archaea</taxon>
        <taxon>Thermoproteota</taxon>
        <taxon>Thermoprotei</taxon>
        <taxon>Thermoproteales</taxon>
        <taxon>Thermoproteaceae</taxon>
        <taxon>Thermoproteus</taxon>
    </lineage>
</organism>
<proteinExistence type="predicted"/>